<dbReference type="InterPro" id="IPR036249">
    <property type="entry name" value="Thioredoxin-like_sf"/>
</dbReference>
<evidence type="ECO:0000313" key="7">
    <source>
        <dbReference type="Proteomes" id="UP000678393"/>
    </source>
</evidence>
<keyword evidence="7" id="KW-1185">Reference proteome</keyword>
<proteinExistence type="inferred from homology"/>
<dbReference type="Pfam" id="PF02798">
    <property type="entry name" value="GST_N"/>
    <property type="match status" value="1"/>
</dbReference>
<dbReference type="InterPro" id="IPR004045">
    <property type="entry name" value="Glutathione_S-Trfase_N"/>
</dbReference>
<evidence type="ECO:0000256" key="2">
    <source>
        <dbReference type="ARBA" id="ARBA00022613"/>
    </source>
</evidence>
<dbReference type="InterPro" id="IPR040079">
    <property type="entry name" value="Glutathione_S-Trfase"/>
</dbReference>
<dbReference type="FunFam" id="1.20.1050.10:FF:000030">
    <property type="entry name" value="Glutathione S-transferase S1"/>
    <property type="match status" value="1"/>
</dbReference>
<keyword evidence="2" id="KW-0273">Eye lens protein</keyword>
<dbReference type="PANTHER" id="PTHR11571:SF150">
    <property type="entry name" value="GLUTATHIONE S-TRANSFERASE"/>
    <property type="match status" value="1"/>
</dbReference>
<dbReference type="PANTHER" id="PTHR11571">
    <property type="entry name" value="GLUTATHIONE S-TRANSFERASE"/>
    <property type="match status" value="1"/>
</dbReference>
<feature type="domain" description="GST C-terminal" evidence="5">
    <location>
        <begin position="83"/>
        <end position="203"/>
    </location>
</feature>
<dbReference type="PROSITE" id="PS50405">
    <property type="entry name" value="GST_CTER"/>
    <property type="match status" value="1"/>
</dbReference>
<feature type="domain" description="GST N-terminal" evidence="4">
    <location>
        <begin position="4"/>
        <end position="81"/>
    </location>
</feature>
<evidence type="ECO:0000313" key="6">
    <source>
        <dbReference type="EMBL" id="CAG5117595.1"/>
    </source>
</evidence>
<comment type="similarity">
    <text evidence="1">Belongs to the GST superfamily.</text>
</comment>
<dbReference type="AlphaFoldDB" id="A0A8S3YQ63"/>
<dbReference type="FunFam" id="3.40.30.10:FF:000035">
    <property type="entry name" value="hematopoietic prostaglandin D synthase"/>
    <property type="match status" value="1"/>
</dbReference>
<dbReference type="Gene3D" id="3.40.30.10">
    <property type="entry name" value="Glutaredoxin"/>
    <property type="match status" value="1"/>
</dbReference>
<dbReference type="SUPFAM" id="SSF47616">
    <property type="entry name" value="GST C-terminal domain-like"/>
    <property type="match status" value="1"/>
</dbReference>
<evidence type="ECO:0000256" key="3">
    <source>
        <dbReference type="ARBA" id="ARBA00049616"/>
    </source>
</evidence>
<comment type="function">
    <text evidence="3">S-crystallins are structural components of squids and octopi eye lens. Contains relatively little if any GST activity.</text>
</comment>
<dbReference type="InterPro" id="IPR036282">
    <property type="entry name" value="Glutathione-S-Trfase_C_sf"/>
</dbReference>
<dbReference type="CDD" id="cd03039">
    <property type="entry name" value="GST_N_Sigma_like"/>
    <property type="match status" value="1"/>
</dbReference>
<dbReference type="Proteomes" id="UP000678393">
    <property type="component" value="Unassembled WGS sequence"/>
</dbReference>
<dbReference type="InterPro" id="IPR004046">
    <property type="entry name" value="GST_C"/>
</dbReference>
<dbReference type="SFLD" id="SFLDS00019">
    <property type="entry name" value="Glutathione_Transferase_(cytos"/>
    <property type="match status" value="1"/>
</dbReference>
<reference evidence="6" key="1">
    <citation type="submission" date="2021-04" db="EMBL/GenBank/DDBJ databases">
        <authorList>
            <consortium name="Molecular Ecology Group"/>
        </authorList>
    </citation>
    <scope>NUCLEOTIDE SEQUENCE</scope>
</reference>
<dbReference type="GO" id="GO:0005212">
    <property type="term" value="F:structural constituent of eye lens"/>
    <property type="evidence" value="ECO:0007669"/>
    <property type="project" value="UniProtKB-KW"/>
</dbReference>
<evidence type="ECO:0000256" key="1">
    <source>
        <dbReference type="ARBA" id="ARBA00007409"/>
    </source>
</evidence>
<protein>
    <recommendedName>
        <fullName evidence="8">Glutathione S-transferase</fullName>
    </recommendedName>
</protein>
<dbReference type="Gene3D" id="1.20.1050.10">
    <property type="match status" value="1"/>
</dbReference>
<comment type="caution">
    <text evidence="6">The sequence shown here is derived from an EMBL/GenBank/DDBJ whole genome shotgun (WGS) entry which is preliminary data.</text>
</comment>
<dbReference type="GO" id="GO:0004364">
    <property type="term" value="F:glutathione transferase activity"/>
    <property type="evidence" value="ECO:0007669"/>
    <property type="project" value="TreeGrafter"/>
</dbReference>
<dbReference type="OrthoDB" id="414243at2759"/>
<dbReference type="SUPFAM" id="SSF52833">
    <property type="entry name" value="Thioredoxin-like"/>
    <property type="match status" value="1"/>
</dbReference>
<gene>
    <name evidence="6" type="ORF">CUNI_LOCUS3153</name>
</gene>
<dbReference type="Pfam" id="PF14497">
    <property type="entry name" value="GST_C_3"/>
    <property type="match status" value="1"/>
</dbReference>
<accession>A0A8S3YQ63</accession>
<evidence type="ECO:0000259" key="5">
    <source>
        <dbReference type="PROSITE" id="PS50405"/>
    </source>
</evidence>
<dbReference type="GO" id="GO:0006749">
    <property type="term" value="P:glutathione metabolic process"/>
    <property type="evidence" value="ECO:0007669"/>
    <property type="project" value="TreeGrafter"/>
</dbReference>
<organism evidence="6 7">
    <name type="scientific">Candidula unifasciata</name>
    <dbReference type="NCBI Taxonomy" id="100452"/>
    <lineage>
        <taxon>Eukaryota</taxon>
        <taxon>Metazoa</taxon>
        <taxon>Spiralia</taxon>
        <taxon>Lophotrochozoa</taxon>
        <taxon>Mollusca</taxon>
        <taxon>Gastropoda</taxon>
        <taxon>Heterobranchia</taxon>
        <taxon>Euthyneura</taxon>
        <taxon>Panpulmonata</taxon>
        <taxon>Eupulmonata</taxon>
        <taxon>Stylommatophora</taxon>
        <taxon>Helicina</taxon>
        <taxon>Helicoidea</taxon>
        <taxon>Geomitridae</taxon>
        <taxon>Candidula</taxon>
    </lineage>
</organism>
<dbReference type="InterPro" id="IPR050213">
    <property type="entry name" value="GST_superfamily"/>
</dbReference>
<name>A0A8S3YQ63_9EUPU</name>
<dbReference type="PROSITE" id="PS50404">
    <property type="entry name" value="GST_NTER"/>
    <property type="match status" value="1"/>
</dbReference>
<dbReference type="EMBL" id="CAJHNH020000427">
    <property type="protein sequence ID" value="CAG5117595.1"/>
    <property type="molecule type" value="Genomic_DNA"/>
</dbReference>
<evidence type="ECO:0008006" key="8">
    <source>
        <dbReference type="Google" id="ProtNLM"/>
    </source>
</evidence>
<dbReference type="InterPro" id="IPR010987">
    <property type="entry name" value="Glutathione-S-Trfase_C-like"/>
</dbReference>
<evidence type="ECO:0000259" key="4">
    <source>
        <dbReference type="PROSITE" id="PS50404"/>
    </source>
</evidence>
<dbReference type="CDD" id="cd03192">
    <property type="entry name" value="GST_C_Sigma_like"/>
    <property type="match status" value="1"/>
</dbReference>
<sequence>MANSNLKLYHFDEKGRAEVLRLILTLAGKSFEDIRMTRQEWLEVKPTMPFGQVPVLEVDGHKFCQGVAIANYLADEFGFYGETTLDRLRIDMISQLVYDFRFNAAQYYFSNNGITNPAIGDTIREEHVPKYLSFLEQLLKENVGKFMVGDSITLADLVVFDMVTGFLGEFVEPKSAEYPILKDLVDRVGNHEKIKQYLAEKYP</sequence>